<accession>A0A0N0PDE7</accession>
<dbReference type="InParanoid" id="A0A0N0PDE7"/>
<protein>
    <submittedName>
        <fullName evidence="2">Uncharacterized protein</fullName>
    </submittedName>
</protein>
<dbReference type="Proteomes" id="UP000053240">
    <property type="component" value="Unassembled WGS sequence"/>
</dbReference>
<keyword evidence="3" id="KW-1185">Reference proteome</keyword>
<evidence type="ECO:0000313" key="2">
    <source>
        <dbReference type="EMBL" id="KPJ16358.1"/>
    </source>
</evidence>
<evidence type="ECO:0000256" key="1">
    <source>
        <dbReference type="SAM" id="MobiDB-lite"/>
    </source>
</evidence>
<dbReference type="EMBL" id="KQ460253">
    <property type="protein sequence ID" value="KPJ16358.1"/>
    <property type="molecule type" value="Genomic_DNA"/>
</dbReference>
<gene>
    <name evidence="2" type="ORF">RR48_01719</name>
</gene>
<feature type="compositionally biased region" description="Basic residues" evidence="1">
    <location>
        <begin position="81"/>
        <end position="90"/>
    </location>
</feature>
<sequence>MASDSNIKKGKALQGQSREIVYNVYKYFLNEAELFKTSRESNYFKKIQDRVAEATGVSRRTLNRILNEIAKEDGISPKFVTPKRGKKKKVEKIPNPP</sequence>
<feature type="region of interest" description="Disordered" evidence="1">
    <location>
        <begin position="77"/>
        <end position="97"/>
    </location>
</feature>
<organism evidence="2 3">
    <name type="scientific">Papilio machaon</name>
    <name type="common">Old World swallowtail butterfly</name>
    <dbReference type="NCBI Taxonomy" id="76193"/>
    <lineage>
        <taxon>Eukaryota</taxon>
        <taxon>Metazoa</taxon>
        <taxon>Ecdysozoa</taxon>
        <taxon>Arthropoda</taxon>
        <taxon>Hexapoda</taxon>
        <taxon>Insecta</taxon>
        <taxon>Pterygota</taxon>
        <taxon>Neoptera</taxon>
        <taxon>Endopterygota</taxon>
        <taxon>Lepidoptera</taxon>
        <taxon>Glossata</taxon>
        <taxon>Ditrysia</taxon>
        <taxon>Papilionoidea</taxon>
        <taxon>Papilionidae</taxon>
        <taxon>Papilioninae</taxon>
        <taxon>Papilio</taxon>
    </lineage>
</organism>
<proteinExistence type="predicted"/>
<reference evidence="2 3" key="1">
    <citation type="journal article" date="2015" name="Nat. Commun.">
        <title>Outbred genome sequencing and CRISPR/Cas9 gene editing in butterflies.</title>
        <authorList>
            <person name="Li X."/>
            <person name="Fan D."/>
            <person name="Zhang W."/>
            <person name="Liu G."/>
            <person name="Zhang L."/>
            <person name="Zhao L."/>
            <person name="Fang X."/>
            <person name="Chen L."/>
            <person name="Dong Y."/>
            <person name="Chen Y."/>
            <person name="Ding Y."/>
            <person name="Zhao R."/>
            <person name="Feng M."/>
            <person name="Zhu Y."/>
            <person name="Feng Y."/>
            <person name="Jiang X."/>
            <person name="Zhu D."/>
            <person name="Xiang H."/>
            <person name="Feng X."/>
            <person name="Li S."/>
            <person name="Wang J."/>
            <person name="Zhang G."/>
            <person name="Kronforst M.R."/>
            <person name="Wang W."/>
        </authorList>
    </citation>
    <scope>NUCLEOTIDE SEQUENCE [LARGE SCALE GENOMIC DNA]</scope>
    <source>
        <strain evidence="2">Ya'a_city_454_Pm</strain>
        <tissue evidence="2">Whole body</tissue>
    </source>
</reference>
<evidence type="ECO:0000313" key="3">
    <source>
        <dbReference type="Proteomes" id="UP000053240"/>
    </source>
</evidence>
<dbReference type="AlphaFoldDB" id="A0A0N0PDE7"/>
<name>A0A0N0PDE7_PAPMA</name>